<proteinExistence type="predicted"/>
<organism evidence="1 2">
    <name type="scientific">Thermus scotoductus</name>
    <dbReference type="NCBI Taxonomy" id="37636"/>
    <lineage>
        <taxon>Bacteria</taxon>
        <taxon>Thermotogati</taxon>
        <taxon>Deinococcota</taxon>
        <taxon>Deinococci</taxon>
        <taxon>Thermales</taxon>
        <taxon>Thermaceae</taxon>
        <taxon>Thermus</taxon>
    </lineage>
</organism>
<evidence type="ECO:0000313" key="1">
    <source>
        <dbReference type="EMBL" id="RTH01710.1"/>
    </source>
</evidence>
<gene>
    <name evidence="1" type="ORF">CSW45_09480</name>
</gene>
<dbReference type="RefSeq" id="WP_126178157.1">
    <property type="nucleotide sequence ID" value="NZ_PELN01000288.1"/>
</dbReference>
<protein>
    <submittedName>
        <fullName evidence="1">Uncharacterized protein</fullName>
    </submittedName>
</protein>
<sequence>MSGGKRALQAALAHMEELLLDLLTEVRGERPLRRGHLFAEEDPLSEDPQLEAMATALLGRVEGLGERLGLPRSLRSRRRARLAQVALLWSELEGVRPEGLRRYGPLEGELLEIGEEVEALCQGLLRLSERMEERRVEDVPQDPGGVRRF</sequence>
<dbReference type="AlphaFoldDB" id="A0A430R2S2"/>
<dbReference type="Proteomes" id="UP000286910">
    <property type="component" value="Unassembled WGS sequence"/>
</dbReference>
<dbReference type="EMBL" id="PELR01000343">
    <property type="protein sequence ID" value="RTH01710.1"/>
    <property type="molecule type" value="Genomic_DNA"/>
</dbReference>
<reference evidence="1 2" key="1">
    <citation type="journal article" date="2019" name="Extremophiles">
        <title>Biogeography of thermophiles and predominance of Thermus scotoductus in domestic water heaters.</title>
        <authorList>
            <person name="Wilpiszeski R.L."/>
            <person name="Zhang Z."/>
            <person name="House C.H."/>
        </authorList>
    </citation>
    <scope>NUCLEOTIDE SEQUENCE [LARGE SCALE GENOMIC DNA]</scope>
    <source>
        <strain evidence="1 2">32_S32</strain>
    </source>
</reference>
<name>A0A430R2S2_THESC</name>
<accession>A0A430R2S2</accession>
<comment type="caution">
    <text evidence="1">The sequence shown here is derived from an EMBL/GenBank/DDBJ whole genome shotgun (WGS) entry which is preliminary data.</text>
</comment>
<evidence type="ECO:0000313" key="2">
    <source>
        <dbReference type="Proteomes" id="UP000286910"/>
    </source>
</evidence>